<name>A0A6J5QYU7_9CAUD</name>
<protein>
    <submittedName>
        <fullName evidence="1">Uncharacterized protein</fullName>
    </submittedName>
</protein>
<dbReference type="EMBL" id="LR797097">
    <property type="protein sequence ID" value="CAB4186571.1"/>
    <property type="molecule type" value="Genomic_DNA"/>
</dbReference>
<reference evidence="1" key="1">
    <citation type="submission" date="2020-05" db="EMBL/GenBank/DDBJ databases">
        <authorList>
            <person name="Chiriac C."/>
            <person name="Salcher M."/>
            <person name="Ghai R."/>
            <person name="Kavagutti S V."/>
        </authorList>
    </citation>
    <scope>NUCLEOTIDE SEQUENCE</scope>
</reference>
<organism evidence="1">
    <name type="scientific">uncultured Caudovirales phage</name>
    <dbReference type="NCBI Taxonomy" id="2100421"/>
    <lineage>
        <taxon>Viruses</taxon>
        <taxon>Duplodnaviria</taxon>
        <taxon>Heunggongvirae</taxon>
        <taxon>Uroviricota</taxon>
        <taxon>Caudoviricetes</taxon>
        <taxon>Peduoviridae</taxon>
        <taxon>Maltschvirus</taxon>
        <taxon>Maltschvirus maltsch</taxon>
    </lineage>
</organism>
<proteinExistence type="predicted"/>
<gene>
    <name evidence="1" type="ORF">UFOVP1151_4</name>
</gene>
<evidence type="ECO:0000313" key="1">
    <source>
        <dbReference type="EMBL" id="CAB4186571.1"/>
    </source>
</evidence>
<accession>A0A6J5QYU7</accession>
<sequence>MPITLKMQPHNINILGKSVTVTDKTVFRVEESRNAKATYEGMYASSNSVMAIRFYNSSCEADRKAGFRVRLVKDGDEFTIIAKKTF</sequence>